<gene>
    <name evidence="3" type="ORF">E6K72_02190</name>
</gene>
<evidence type="ECO:0000313" key="4">
    <source>
        <dbReference type="Proteomes" id="UP000317716"/>
    </source>
</evidence>
<reference evidence="3 4" key="1">
    <citation type="journal article" date="2019" name="Nat. Microbiol.">
        <title>Mediterranean grassland soil C-N compound turnover is dependent on rainfall and depth, and is mediated by genomically divergent microorganisms.</title>
        <authorList>
            <person name="Diamond S."/>
            <person name="Andeer P.F."/>
            <person name="Li Z."/>
            <person name="Crits-Christoph A."/>
            <person name="Burstein D."/>
            <person name="Anantharaman K."/>
            <person name="Lane K.R."/>
            <person name="Thomas B.C."/>
            <person name="Pan C."/>
            <person name="Northen T.R."/>
            <person name="Banfield J.F."/>
        </authorList>
    </citation>
    <scope>NUCLEOTIDE SEQUENCE [LARGE SCALE GENOMIC DNA]</scope>
    <source>
        <strain evidence="3">WS_2</strain>
    </source>
</reference>
<dbReference type="Proteomes" id="UP000317716">
    <property type="component" value="Unassembled WGS sequence"/>
</dbReference>
<comment type="caution">
    <text evidence="3">The sequence shown here is derived from an EMBL/GenBank/DDBJ whole genome shotgun (WGS) entry which is preliminary data.</text>
</comment>
<organism evidence="3 4">
    <name type="scientific">Eiseniibacteriota bacterium</name>
    <dbReference type="NCBI Taxonomy" id="2212470"/>
    <lineage>
        <taxon>Bacteria</taxon>
        <taxon>Candidatus Eiseniibacteriota</taxon>
    </lineage>
</organism>
<proteinExistence type="predicted"/>
<evidence type="ECO:0000256" key="1">
    <source>
        <dbReference type="SAM" id="MobiDB-lite"/>
    </source>
</evidence>
<feature type="domain" description="DUF4340" evidence="2">
    <location>
        <begin position="69"/>
        <end position="233"/>
    </location>
</feature>
<dbReference type="AlphaFoldDB" id="A0A538T5C2"/>
<sequence>MDRTQRMLAGVLAAQILILGLLQLVFPTSRAAVKEQPLVPALASMTPQKVEVADGTGASVALDRAGGAWALESPKGYPATASKVEKLIQDIEHLSAGRPVVSNRKNHAALKVADTEFERRIRIFEKAGGKPVAELFLGTSPRYQTSHVRLGGKDPVYEASGLSAYDVPADPGSWVERNVVPVAADSVSGIGISNHKGSFELAKKDGRWSVRMPAAKAKVSLDAQKVESLVRTLCGMSLDAPAGPESEASYGLAAPEATVVLTHAPAASDSAAAPGGALVLRIGAPVPGKEGDRYAARSGFEYAVTIPKYSVDRAVDATLEDLVAKPSAPAAPAAAKPPAGKAPGPKK</sequence>
<evidence type="ECO:0000313" key="3">
    <source>
        <dbReference type="EMBL" id="TMQ58843.1"/>
    </source>
</evidence>
<evidence type="ECO:0000259" key="2">
    <source>
        <dbReference type="Pfam" id="PF14238"/>
    </source>
</evidence>
<protein>
    <submittedName>
        <fullName evidence="3">DUF4340 domain-containing protein</fullName>
    </submittedName>
</protein>
<accession>A0A538T5C2</accession>
<feature type="region of interest" description="Disordered" evidence="1">
    <location>
        <begin position="326"/>
        <end position="347"/>
    </location>
</feature>
<dbReference type="InterPro" id="IPR025641">
    <property type="entry name" value="DUF4340"/>
</dbReference>
<name>A0A538T5C2_UNCEI</name>
<dbReference type="EMBL" id="VBOS01000066">
    <property type="protein sequence ID" value="TMQ58843.1"/>
    <property type="molecule type" value="Genomic_DNA"/>
</dbReference>
<dbReference type="Pfam" id="PF14238">
    <property type="entry name" value="DUF4340"/>
    <property type="match status" value="1"/>
</dbReference>